<keyword evidence="1" id="KW-0732">Signal</keyword>
<keyword evidence="3" id="KW-1185">Reference proteome</keyword>
<evidence type="ECO:0008006" key="4">
    <source>
        <dbReference type="Google" id="ProtNLM"/>
    </source>
</evidence>
<accession>A0A512M6R7</accession>
<evidence type="ECO:0000313" key="3">
    <source>
        <dbReference type="Proteomes" id="UP000321577"/>
    </source>
</evidence>
<name>A0A512M6R7_9BACT</name>
<evidence type="ECO:0000313" key="2">
    <source>
        <dbReference type="EMBL" id="GEP42414.1"/>
    </source>
</evidence>
<feature type="signal peptide" evidence="1">
    <location>
        <begin position="1"/>
        <end position="26"/>
    </location>
</feature>
<protein>
    <recommendedName>
        <fullName evidence="4">DUF4412 domain-containing protein</fullName>
    </recommendedName>
</protein>
<proteinExistence type="predicted"/>
<organism evidence="2 3">
    <name type="scientific">Brevifollis gellanilyticus</name>
    <dbReference type="NCBI Taxonomy" id="748831"/>
    <lineage>
        <taxon>Bacteria</taxon>
        <taxon>Pseudomonadati</taxon>
        <taxon>Verrucomicrobiota</taxon>
        <taxon>Verrucomicrobiia</taxon>
        <taxon>Verrucomicrobiales</taxon>
        <taxon>Verrucomicrobiaceae</taxon>
    </lineage>
</organism>
<comment type="caution">
    <text evidence="2">The sequence shown here is derived from an EMBL/GenBank/DDBJ whole genome shotgun (WGS) entry which is preliminary data.</text>
</comment>
<dbReference type="AlphaFoldDB" id="A0A512M6R7"/>
<dbReference type="RefSeq" id="WP_146850011.1">
    <property type="nucleotide sequence ID" value="NZ_BKAG01000009.1"/>
</dbReference>
<evidence type="ECO:0000256" key="1">
    <source>
        <dbReference type="SAM" id="SignalP"/>
    </source>
</evidence>
<sequence>MVLNSRFHPLFLAAALWLTAMVGAQAQWLIYELTFTPEKDSVNFSSYKSAYLVAPANGGAATMVLTTDDGGRYFAVADSGAKFFLAANATQRKAAFSALAISGNAQALYTASGNLNRSLLLDVAETGGQKVLRVAETLHGRLMAADDESDKGPASDGSIGMIGSAVIKGTLREDLTSIATRHFTSQTLAVSYVVELLEKYGYAPDEGSAPMKLEVETIQEDGSIIDASLFPPEALPKAP</sequence>
<dbReference type="Proteomes" id="UP000321577">
    <property type="component" value="Unassembled WGS sequence"/>
</dbReference>
<dbReference type="EMBL" id="BKAG01000009">
    <property type="protein sequence ID" value="GEP42414.1"/>
    <property type="molecule type" value="Genomic_DNA"/>
</dbReference>
<feature type="chain" id="PRO_5022003843" description="DUF4412 domain-containing protein" evidence="1">
    <location>
        <begin position="27"/>
        <end position="239"/>
    </location>
</feature>
<reference evidence="2 3" key="1">
    <citation type="submission" date="2019-07" db="EMBL/GenBank/DDBJ databases">
        <title>Whole genome shotgun sequence of Brevifollis gellanilyticus NBRC 108608.</title>
        <authorList>
            <person name="Hosoyama A."/>
            <person name="Uohara A."/>
            <person name="Ohji S."/>
            <person name="Ichikawa N."/>
        </authorList>
    </citation>
    <scope>NUCLEOTIDE SEQUENCE [LARGE SCALE GENOMIC DNA]</scope>
    <source>
        <strain evidence="2 3">NBRC 108608</strain>
    </source>
</reference>
<gene>
    <name evidence="2" type="ORF">BGE01nite_17050</name>
</gene>
<dbReference type="OrthoDB" id="191289at2"/>